<gene>
    <name evidence="3" type="ORF">SCHCODRAFT_255915</name>
</gene>
<dbReference type="OMA" id="WFEYDHK"/>
<dbReference type="GO" id="GO:0003723">
    <property type="term" value="F:RNA binding"/>
    <property type="evidence" value="ECO:0007669"/>
    <property type="project" value="UniProtKB-KW"/>
</dbReference>
<dbReference type="InParanoid" id="D8PVC2"/>
<dbReference type="InterPro" id="IPR007855">
    <property type="entry name" value="RDRP"/>
</dbReference>
<keyword evidence="1" id="KW-0808">Transferase</keyword>
<dbReference type="GO" id="GO:0030422">
    <property type="term" value="P:siRNA processing"/>
    <property type="evidence" value="ECO:0007669"/>
    <property type="project" value="TreeGrafter"/>
</dbReference>
<protein>
    <recommendedName>
        <fullName evidence="1">RNA-dependent RNA polymerase</fullName>
        <ecNumber evidence="1">2.7.7.48</ecNumber>
    </recommendedName>
</protein>
<dbReference type="PANTHER" id="PTHR23079">
    <property type="entry name" value="RNA-DEPENDENT RNA POLYMERASE"/>
    <property type="match status" value="1"/>
</dbReference>
<sequence length="1237" mass="140795">MDIQIKGLPPNLNEYDVIKLVAKVLHSEAFMPAEDDSGDEDLPTQSPTDNRVNFRVKLNRSMQGSARNDGSGILTVPTDKIGRRFLAHVKGNPIKIDKRKINFWKRSPAPSGIASLLGKTPFMDPEIEETHERIVESLNTSLRVDLVQFGVLFRPTYVYPVSREFSVEWSKQYTTEGVAWLKFEYDHKLIRITLGDATTEMTGSSIAISFINIIRMALGYQGKPHVVFELLTPPVLEQIQFHRHPDDDRKSKLRIGHLNGAHLAVSPYAWQLRIELTDKDYTDLGLAFCDLCKKAGIDNLLVQMKTVGPNRQVKWHQIDANGHKFFERKRIERLTRDFAKFPWPVAFQLEALLRNGRITTGEIESSLNAIRALCETYPEHDCARVGDLLRKFNFELGKRPATESPRACFDRIMKLFEFAELHITPGYFQCCHIIFTPTRTVLEGPYPVQSNRIIRRYPGYEHHFIRVEFRDEDRLAYRWDRTVDGSQFVRERVGGILANGFKLGGRSFVFLAYSTSALREHSVWYLNEFYHEELGYCITADYIRDSIGHFPEDSKLYAARLAQAFTATEPSVKIRRDEWEEMEDLSPPPPPGKRVSPYLFTDGVGTISRSLGDRIWGKLISERGGDLTQAVAAGRCGSISGRIRFLGYKGMVAVDEEMDKDNTGIHMRLRPSMRKFDSKEEDMWEADIEIARHFAYPNNMFTNKALVTVLENLGVGCDQFEKLQQSAVASVERIHDDIDAWRDVLRSNNLCRTFRLAHILDNFVAMGLEMKGTPSRPRRAPLPGFDSPFFKKIREVARMAILRDIKHDARFGIPDSYKLVGIADEGPAYIKAGKENVYCLGDREIYACVQRTEGEDPVWLEGNCIISRSPVTHVGDVQRVHAIGRPPADMLSSFGKLKNLVVLPSVGDRSLCSMLSGGDLDGDLYDIIMCEDLLYSQQEKPLDFDPGETFQLNRPATVDDICNFIVEYINSDVVGLLSDRLLVIADQSKNGIFDEDCVKIAKLCSQAVDYPKQGIPVDLENGNLPRPLMRQKPDWHAAEVIRPRDNDYYRSDKALGRLYRNIQIREVEALSEEEAASTTGVNAITKAIERRAEDYLDDSLPFENDLVQLFKRYAEELRYICTTHTVSNTPGVELIEEEVVVGTILAKCSQTRWRRDRISRMTQHMSQLVVTVEHGLRRGDPRDHTAQLHTLNRAIQAWKLSVAHYEDWGAKSFGLVVLAYIFDCLKILEAGREAELP</sequence>
<dbReference type="Proteomes" id="UP000007431">
    <property type="component" value="Unassembled WGS sequence"/>
</dbReference>
<keyword evidence="1" id="KW-0548">Nucleotidyltransferase</keyword>
<reference evidence="3 4" key="1">
    <citation type="journal article" date="2010" name="Nat. Biotechnol.">
        <title>Genome sequence of the model mushroom Schizophyllum commune.</title>
        <authorList>
            <person name="Ohm R.A."/>
            <person name="de Jong J.F."/>
            <person name="Lugones L.G."/>
            <person name="Aerts A."/>
            <person name="Kothe E."/>
            <person name="Stajich J.E."/>
            <person name="de Vries R.P."/>
            <person name="Record E."/>
            <person name="Levasseur A."/>
            <person name="Baker S.E."/>
            <person name="Bartholomew K.A."/>
            <person name="Coutinho P.M."/>
            <person name="Erdmann S."/>
            <person name="Fowler T.J."/>
            <person name="Gathman A.C."/>
            <person name="Lombard V."/>
            <person name="Henrissat B."/>
            <person name="Knabe N."/>
            <person name="Kuees U."/>
            <person name="Lilly W.W."/>
            <person name="Lindquist E."/>
            <person name="Lucas S."/>
            <person name="Magnuson J.K."/>
            <person name="Piumi F."/>
            <person name="Raudaskoski M."/>
            <person name="Salamov A."/>
            <person name="Schmutz J."/>
            <person name="Schwarze F.W.M.R."/>
            <person name="vanKuyk P.A."/>
            <person name="Horton J.S."/>
            <person name="Grigoriev I.V."/>
            <person name="Woesten H.A.B."/>
        </authorList>
    </citation>
    <scope>NUCLEOTIDE SEQUENCE [LARGE SCALE GENOMIC DNA]</scope>
    <source>
        <strain evidence="4">H4-8 / FGSC 9210</strain>
    </source>
</reference>
<dbReference type="STRING" id="578458.D8PVC2"/>
<proteinExistence type="inferred from homology"/>
<evidence type="ECO:0000259" key="2">
    <source>
        <dbReference type="Pfam" id="PF05183"/>
    </source>
</evidence>
<keyword evidence="1" id="KW-0696">RNA-directed RNA polymerase</keyword>
<dbReference type="FunCoup" id="D8PVC2">
    <property type="interactions" value="3"/>
</dbReference>
<keyword evidence="1" id="KW-0694">RNA-binding</keyword>
<dbReference type="PANTHER" id="PTHR23079:SF55">
    <property type="entry name" value="RNA-DIRECTED RNA POLYMERASE"/>
    <property type="match status" value="1"/>
</dbReference>
<keyword evidence="4" id="KW-1185">Reference proteome</keyword>
<dbReference type="GO" id="GO:0031380">
    <property type="term" value="C:nuclear RNA-directed RNA polymerase complex"/>
    <property type="evidence" value="ECO:0007669"/>
    <property type="project" value="TreeGrafter"/>
</dbReference>
<name>D8PVC2_SCHCM</name>
<comment type="catalytic activity">
    <reaction evidence="1">
        <text>RNA(n) + a ribonucleoside 5'-triphosphate = RNA(n+1) + diphosphate</text>
        <dbReference type="Rhea" id="RHEA:21248"/>
        <dbReference type="Rhea" id="RHEA-COMP:14527"/>
        <dbReference type="Rhea" id="RHEA-COMP:17342"/>
        <dbReference type="ChEBI" id="CHEBI:33019"/>
        <dbReference type="ChEBI" id="CHEBI:61557"/>
        <dbReference type="ChEBI" id="CHEBI:140395"/>
        <dbReference type="EC" id="2.7.7.48"/>
    </reaction>
</comment>
<evidence type="ECO:0000256" key="1">
    <source>
        <dbReference type="RuleBase" id="RU363098"/>
    </source>
</evidence>
<dbReference type="EC" id="2.7.7.48" evidence="1"/>
<dbReference type="EMBL" id="GL377303">
    <property type="protein sequence ID" value="EFJ00009.1"/>
    <property type="molecule type" value="Genomic_DNA"/>
</dbReference>
<comment type="similarity">
    <text evidence="1">Belongs to the RdRP family.</text>
</comment>
<dbReference type="AlphaFoldDB" id="D8PVC2"/>
<dbReference type="VEuPathDB" id="FungiDB:SCHCODRAFT_02483397"/>
<dbReference type="Pfam" id="PF05183">
    <property type="entry name" value="RdRP"/>
    <property type="match status" value="1"/>
</dbReference>
<dbReference type="eggNOG" id="KOG0988">
    <property type="taxonomic scope" value="Eukaryota"/>
</dbReference>
<evidence type="ECO:0000313" key="4">
    <source>
        <dbReference type="Proteomes" id="UP000007431"/>
    </source>
</evidence>
<dbReference type="GO" id="GO:0003968">
    <property type="term" value="F:RNA-directed RNA polymerase activity"/>
    <property type="evidence" value="ECO:0007669"/>
    <property type="project" value="UniProtKB-KW"/>
</dbReference>
<dbReference type="HOGENOM" id="CLU_001366_2_1_1"/>
<dbReference type="InterPro" id="IPR057596">
    <property type="entry name" value="RDRP_core"/>
</dbReference>
<organism evidence="4">
    <name type="scientific">Schizophyllum commune (strain H4-8 / FGSC 9210)</name>
    <name type="common">Split gill fungus</name>
    <dbReference type="NCBI Taxonomy" id="578458"/>
    <lineage>
        <taxon>Eukaryota</taxon>
        <taxon>Fungi</taxon>
        <taxon>Dikarya</taxon>
        <taxon>Basidiomycota</taxon>
        <taxon>Agaricomycotina</taxon>
        <taxon>Agaricomycetes</taxon>
        <taxon>Agaricomycetidae</taxon>
        <taxon>Agaricales</taxon>
        <taxon>Schizophyllaceae</taxon>
        <taxon>Schizophyllum</taxon>
    </lineage>
</organism>
<evidence type="ECO:0000313" key="3">
    <source>
        <dbReference type="EMBL" id="EFJ00009.1"/>
    </source>
</evidence>
<accession>D8PVC2</accession>
<feature type="domain" description="RDRP core" evidence="2">
    <location>
        <begin position="435"/>
        <end position="1062"/>
    </location>
</feature>